<name>A0A4Y6Q3G9_PERCE</name>
<dbReference type="Gene3D" id="1.10.10.10">
    <property type="entry name" value="Winged helix-like DNA-binding domain superfamily/Winged helix DNA-binding domain"/>
    <property type="match status" value="1"/>
</dbReference>
<feature type="domain" description="DprA winged helix" evidence="4">
    <location>
        <begin position="281"/>
        <end position="319"/>
    </location>
</feature>
<evidence type="ECO:0000256" key="2">
    <source>
        <dbReference type="SAM" id="MobiDB-lite"/>
    </source>
</evidence>
<reference evidence="5 6" key="1">
    <citation type="submission" date="2019-06" db="EMBL/GenBank/DDBJ databases">
        <title>Persicimonas caeni gen. nov., sp. nov., a predatory bacterium isolated from solar saltern.</title>
        <authorList>
            <person name="Wang S."/>
        </authorList>
    </citation>
    <scope>NUCLEOTIDE SEQUENCE [LARGE SCALE GENOMIC DNA]</scope>
    <source>
        <strain evidence="5 6">YN101</strain>
    </source>
</reference>
<dbReference type="InterPro" id="IPR036388">
    <property type="entry name" value="WH-like_DNA-bd_sf"/>
</dbReference>
<feature type="domain" description="Smf/DprA SLOG" evidence="3">
    <location>
        <begin position="11"/>
        <end position="217"/>
    </location>
</feature>
<dbReference type="EMBL" id="CP041186">
    <property type="protein sequence ID" value="QDG54707.1"/>
    <property type="molecule type" value="Genomic_DNA"/>
</dbReference>
<dbReference type="PANTHER" id="PTHR43022">
    <property type="entry name" value="PROTEIN SMF"/>
    <property type="match status" value="1"/>
</dbReference>
<dbReference type="Proteomes" id="UP000315995">
    <property type="component" value="Chromosome"/>
</dbReference>
<dbReference type="InterPro" id="IPR003488">
    <property type="entry name" value="DprA"/>
</dbReference>
<evidence type="ECO:0000256" key="1">
    <source>
        <dbReference type="ARBA" id="ARBA00006525"/>
    </source>
</evidence>
<accession>A0A4Y6Q3G9</accession>
<dbReference type="Pfam" id="PF02481">
    <property type="entry name" value="DNA_processg_A"/>
    <property type="match status" value="1"/>
</dbReference>
<proteinExistence type="inferred from homology"/>
<evidence type="ECO:0000259" key="4">
    <source>
        <dbReference type="Pfam" id="PF17782"/>
    </source>
</evidence>
<keyword evidence="6" id="KW-1185">Reference proteome</keyword>
<organism evidence="5 6">
    <name type="scientific">Persicimonas caeni</name>
    <dbReference type="NCBI Taxonomy" id="2292766"/>
    <lineage>
        <taxon>Bacteria</taxon>
        <taxon>Deltaproteobacteria</taxon>
        <taxon>Bradymonadales</taxon>
        <taxon>Bradymonadaceae</taxon>
        <taxon>Persicimonas</taxon>
    </lineage>
</organism>
<sequence>MAHQDDIFIIEKGAPEYPARLLDLDNPPEQLYVRGSLRWLAYMKTVAIVGSRKATVRGVRLARRIAKDLAEAGVVVISGGALGVDAAAHRGCLEGKAPTISVLAGGVDRPTPVRNADVFANIIGRGALVSEYPPGTRPRPFYFHRRNDLIAALGDATLVVRAKVSSGTMITARAARKLERPLCALPGELDDPLVKGCLELLVEGAQCVRNAADILEHVLEVPAARAQLNLRVATKPSRPNGAQTRASPDEESSEQAAIVPSSLSEDGLALYKAIREMAGAGGEGVGVDQLKRQLEWSAARLNSALLEAELAGCICKRAGANVYRPC</sequence>
<evidence type="ECO:0000259" key="3">
    <source>
        <dbReference type="Pfam" id="PF02481"/>
    </source>
</evidence>
<protein>
    <submittedName>
        <fullName evidence="5">DNA-protecting protein DprA</fullName>
    </submittedName>
</protein>
<gene>
    <name evidence="5" type="primary">dprA</name>
    <name evidence="5" type="ORF">FIV42_29375</name>
</gene>
<dbReference type="AlphaFoldDB" id="A0A4Y6Q3G9"/>
<dbReference type="OrthoDB" id="9785707at2"/>
<accession>A0A5B8YFH4</accession>
<dbReference type="SUPFAM" id="SSF102405">
    <property type="entry name" value="MCP/YpsA-like"/>
    <property type="match status" value="1"/>
</dbReference>
<dbReference type="Pfam" id="PF17782">
    <property type="entry name" value="WHD_DprA"/>
    <property type="match status" value="1"/>
</dbReference>
<dbReference type="Gene3D" id="3.40.50.450">
    <property type="match status" value="1"/>
</dbReference>
<dbReference type="InterPro" id="IPR041614">
    <property type="entry name" value="DprA_WH"/>
</dbReference>
<dbReference type="GO" id="GO:0009294">
    <property type="term" value="P:DNA-mediated transformation"/>
    <property type="evidence" value="ECO:0007669"/>
    <property type="project" value="InterPro"/>
</dbReference>
<evidence type="ECO:0000313" key="5">
    <source>
        <dbReference type="EMBL" id="QDG54707.1"/>
    </source>
</evidence>
<dbReference type="RefSeq" id="WP_141201151.1">
    <property type="nucleotide sequence ID" value="NZ_CP041186.1"/>
</dbReference>
<comment type="similarity">
    <text evidence="1">Belongs to the DprA/Smf family.</text>
</comment>
<dbReference type="NCBIfam" id="TIGR00732">
    <property type="entry name" value="dprA"/>
    <property type="match status" value="1"/>
</dbReference>
<feature type="region of interest" description="Disordered" evidence="2">
    <location>
        <begin position="233"/>
        <end position="258"/>
    </location>
</feature>
<dbReference type="PANTHER" id="PTHR43022:SF1">
    <property type="entry name" value="PROTEIN SMF"/>
    <property type="match status" value="1"/>
</dbReference>
<evidence type="ECO:0000313" key="6">
    <source>
        <dbReference type="Proteomes" id="UP000315995"/>
    </source>
</evidence>
<dbReference type="InterPro" id="IPR057666">
    <property type="entry name" value="DrpA_SLOG"/>
</dbReference>